<name>A0A0D8HD06_9ACTN</name>
<keyword evidence="2" id="KW-1185">Reference proteome</keyword>
<gene>
    <name evidence="1" type="ORF">AXFE_34790</name>
</gene>
<proteinExistence type="predicted"/>
<dbReference type="RefSeq" id="WP_052607098.1">
    <property type="nucleotide sequence ID" value="NZ_JXYS01000133.1"/>
</dbReference>
<accession>A0A0D8HD06</accession>
<evidence type="ECO:0000313" key="1">
    <source>
        <dbReference type="EMBL" id="KJF15687.1"/>
    </source>
</evidence>
<dbReference type="Proteomes" id="UP000032360">
    <property type="component" value="Unassembled WGS sequence"/>
</dbReference>
<dbReference type="Pfam" id="PF11305">
    <property type="entry name" value="DUF3107"/>
    <property type="match status" value="1"/>
</dbReference>
<sequence length="77" mass="8567">MDIKIGFLDSSRELAFEVGDDKDQNEFVETLNALTKSQDALHWIEDKKGRKIGVAPGKIAYIVVGSQQEERRVGFGA</sequence>
<dbReference type="EMBL" id="JXYS01000133">
    <property type="protein sequence ID" value="KJF15687.1"/>
    <property type="molecule type" value="Genomic_DNA"/>
</dbReference>
<dbReference type="OrthoDB" id="3268468at2"/>
<evidence type="ECO:0000313" key="2">
    <source>
        <dbReference type="Proteomes" id="UP000032360"/>
    </source>
</evidence>
<evidence type="ECO:0008006" key="3">
    <source>
        <dbReference type="Google" id="ProtNLM"/>
    </source>
</evidence>
<reference evidence="1 2" key="1">
    <citation type="submission" date="2015-01" db="EMBL/GenBank/DDBJ databases">
        <title>Draft genome of the acidophilic iron oxidizer Acidithrix ferrooxidans strain Py-F3.</title>
        <authorList>
            <person name="Poehlein A."/>
            <person name="Eisen S."/>
            <person name="Schloemann M."/>
            <person name="Johnson B.D."/>
            <person name="Daniel R."/>
            <person name="Muehling M."/>
        </authorList>
    </citation>
    <scope>NUCLEOTIDE SEQUENCE [LARGE SCALE GENOMIC DNA]</scope>
    <source>
        <strain evidence="1 2">Py-F3</strain>
    </source>
</reference>
<dbReference type="AlphaFoldDB" id="A0A0D8HD06"/>
<dbReference type="STRING" id="1280514.AXFE_34790"/>
<dbReference type="InterPro" id="IPR021456">
    <property type="entry name" value="DUF3107"/>
</dbReference>
<comment type="caution">
    <text evidence="1">The sequence shown here is derived from an EMBL/GenBank/DDBJ whole genome shotgun (WGS) entry which is preliminary data.</text>
</comment>
<protein>
    <recommendedName>
        <fullName evidence="3">DUF3107 domain-containing protein</fullName>
    </recommendedName>
</protein>
<organism evidence="1 2">
    <name type="scientific">Acidithrix ferrooxidans</name>
    <dbReference type="NCBI Taxonomy" id="1280514"/>
    <lineage>
        <taxon>Bacteria</taxon>
        <taxon>Bacillati</taxon>
        <taxon>Actinomycetota</taxon>
        <taxon>Acidimicrobiia</taxon>
        <taxon>Acidimicrobiales</taxon>
        <taxon>Acidimicrobiaceae</taxon>
        <taxon>Acidithrix</taxon>
    </lineage>
</organism>